<dbReference type="SUPFAM" id="SSF53335">
    <property type="entry name" value="S-adenosyl-L-methionine-dependent methyltransferases"/>
    <property type="match status" value="1"/>
</dbReference>
<dbReference type="Proteomes" id="UP000199663">
    <property type="component" value="Unassembled WGS sequence"/>
</dbReference>
<evidence type="ECO:0000313" key="1">
    <source>
        <dbReference type="EMBL" id="SDZ55238.1"/>
    </source>
</evidence>
<comment type="caution">
    <text evidence="1">The sequence shown here is derived from an EMBL/GenBank/DDBJ whole genome shotgun (WGS) entry which is preliminary data.</text>
</comment>
<sequence>MGFNLMTTQLLIKSKDFGVDFSEICTIGRQHLNGSFILFQNLFNRLGYSSSEFDQIMTRDSRYSENFFKKLGASTIDSIDASSYENATLIHDMNLPILDNWKKRYSIVIDSGSLEHIFNFPQAIKNCMEMVKPGGHLIGVTPSNNFLGHGFYQFSPELFYRVFSEENGFRIIKMYLFFSELNSTVFEVSDPLFVKDRVKLKNSKESFLFYIAERIEEKPIFTKTPQQSDYEHILWDNSLVNKIGKKGSNYAKYKKFIPHNIVESLLNVRKNFSHLRLFFNPIGNGNKKYFKKVKLD</sequence>
<dbReference type="Gene3D" id="3.40.50.150">
    <property type="entry name" value="Vaccinia Virus protein VP39"/>
    <property type="match status" value="1"/>
</dbReference>
<proteinExistence type="predicted"/>
<evidence type="ECO:0008006" key="3">
    <source>
        <dbReference type="Google" id="ProtNLM"/>
    </source>
</evidence>
<gene>
    <name evidence="1" type="ORF">SAMN05444412_12328</name>
</gene>
<name>A0A1H3TYS4_9BACT</name>
<dbReference type="EMBL" id="FNQC01000023">
    <property type="protein sequence ID" value="SDZ55238.1"/>
    <property type="molecule type" value="Genomic_DNA"/>
</dbReference>
<reference evidence="1 2" key="1">
    <citation type="submission" date="2016-10" db="EMBL/GenBank/DDBJ databases">
        <authorList>
            <person name="Varghese N."/>
            <person name="Submissions S."/>
        </authorList>
    </citation>
    <scope>NUCLEOTIDE SEQUENCE [LARGE SCALE GENOMIC DNA]</scope>
    <source>
        <strain evidence="1 2">DSM 17997</strain>
    </source>
</reference>
<organism evidence="1 2">
    <name type="scientific">Rhodonellum ikkaensis</name>
    <dbReference type="NCBI Taxonomy" id="336829"/>
    <lineage>
        <taxon>Bacteria</taxon>
        <taxon>Pseudomonadati</taxon>
        <taxon>Bacteroidota</taxon>
        <taxon>Cytophagia</taxon>
        <taxon>Cytophagales</taxon>
        <taxon>Cytophagaceae</taxon>
        <taxon>Rhodonellum</taxon>
    </lineage>
</organism>
<dbReference type="InterPro" id="IPR029063">
    <property type="entry name" value="SAM-dependent_MTases_sf"/>
</dbReference>
<protein>
    <recommendedName>
        <fullName evidence="3">Methyltransferase type 11 domain-containing protein</fullName>
    </recommendedName>
</protein>
<evidence type="ECO:0000313" key="2">
    <source>
        <dbReference type="Proteomes" id="UP000199663"/>
    </source>
</evidence>
<accession>A0A1H3TYS4</accession>
<keyword evidence="2" id="KW-1185">Reference proteome</keyword>